<organism evidence="3">
    <name type="scientific">Lepeophtheirus salmonis</name>
    <name type="common">Salmon louse</name>
    <name type="synonym">Caligus salmonis</name>
    <dbReference type="NCBI Taxonomy" id="72036"/>
    <lineage>
        <taxon>Eukaryota</taxon>
        <taxon>Metazoa</taxon>
        <taxon>Ecdysozoa</taxon>
        <taxon>Arthropoda</taxon>
        <taxon>Crustacea</taxon>
        <taxon>Multicrustacea</taxon>
        <taxon>Hexanauplia</taxon>
        <taxon>Copepoda</taxon>
        <taxon>Siphonostomatoida</taxon>
        <taxon>Caligidae</taxon>
        <taxon>Lepeophtheirus</taxon>
    </lineage>
</organism>
<name>A0A0K2TYC0_LEPSM</name>
<evidence type="ECO:0000256" key="2">
    <source>
        <dbReference type="SAM" id="Phobius"/>
    </source>
</evidence>
<feature type="transmembrane region" description="Helical" evidence="2">
    <location>
        <begin position="12"/>
        <end position="30"/>
    </location>
</feature>
<evidence type="ECO:0000256" key="1">
    <source>
        <dbReference type="SAM" id="MobiDB-lite"/>
    </source>
</evidence>
<reference evidence="3" key="1">
    <citation type="submission" date="2014-05" db="EMBL/GenBank/DDBJ databases">
        <authorList>
            <person name="Chronopoulou M."/>
        </authorList>
    </citation>
    <scope>NUCLEOTIDE SEQUENCE</scope>
    <source>
        <tissue evidence="3">Whole organism</tissue>
    </source>
</reference>
<keyword evidence="2" id="KW-0472">Membrane</keyword>
<dbReference type="AlphaFoldDB" id="A0A0K2TYC0"/>
<keyword evidence="2" id="KW-1133">Transmembrane helix</keyword>
<evidence type="ECO:0000313" key="3">
    <source>
        <dbReference type="EMBL" id="CDW30717.1"/>
    </source>
</evidence>
<protein>
    <submittedName>
        <fullName evidence="3">Uncharacterized protein</fullName>
    </submittedName>
</protein>
<sequence length="338" mass="39460">MAEFNSGRRVFVLLLGSITASIFIICFLNWEAHRRYDRYLHHNNPEGESITIIKERKETNNSSSTTLITVIRSKMSHFISSIKTKLRKKLLYLIREEESKENTDVPEEADNIPHRIGRQLKSISEEDEHDDIKTKEHHSHSHNHLEEHLILNEIHNKTTRHLTTKIHQLKRDSPLVRGILRSFGHKCNPHDKHHGNHTHRHHGKHHTHHHHGRNHTDHPHDMILYIGIKSHSNQSSHRHIIPQAAYQDVTHSDKSILQGHNVCGSTADVVLIIISTTLINWTIFIIVFVIRAIFLQRNLLCNDDEEDTLPITIYEDQYKRLYEDSTDSIIIKPNTRTT</sequence>
<keyword evidence="2" id="KW-0812">Transmembrane</keyword>
<feature type="transmembrane region" description="Helical" evidence="2">
    <location>
        <begin position="269"/>
        <end position="290"/>
    </location>
</feature>
<dbReference type="EMBL" id="HACA01013356">
    <property type="protein sequence ID" value="CDW30717.1"/>
    <property type="molecule type" value="Transcribed_RNA"/>
</dbReference>
<accession>A0A0K2TYC0</accession>
<feature type="region of interest" description="Disordered" evidence="1">
    <location>
        <begin position="190"/>
        <end position="219"/>
    </location>
</feature>
<proteinExistence type="predicted"/>
<feature type="compositionally biased region" description="Basic residues" evidence="1">
    <location>
        <begin position="191"/>
        <end position="213"/>
    </location>
</feature>